<evidence type="ECO:0000313" key="9">
    <source>
        <dbReference type="EMBL" id="TQE31608.1"/>
    </source>
</evidence>
<dbReference type="SMART" id="SM00862">
    <property type="entry name" value="Trans_reg_C"/>
    <property type="match status" value="1"/>
</dbReference>
<keyword evidence="5" id="KW-0804">Transcription</keyword>
<sequence length="307" mass="33725">MVLEFAVLGRLGAYRGGTGEAAGSRGEAVDLGTARQRAVLAALLVNTGSPVTVAQLIDRVWADRPPKRGADALYTYLSRLRRVLGDDAGIVRGGGGFVLTVEPCAVDLHRFHELLAEARRAADPATAAGCLERALAVWRGEPFAGLDTPWFNALRVALESEHHVAQLDLTDLRLCAGRHGEVLSTLCVRTAEHPLDERLAGQLMLALAQSGRTAEALEHYRTTRDHLREELGIDPGLPLRRLHEQILTGEVEPLWAPLGRWAVVRRRGVTGRRRGTRVAERRGERAERRRSVVQQRDAAADRRRPGE</sequence>
<dbReference type="AlphaFoldDB" id="A0AAE8W0F2"/>
<proteinExistence type="inferred from homology"/>
<feature type="DNA-binding region" description="OmpR/PhoB-type" evidence="6">
    <location>
        <begin position="1"/>
        <end position="110"/>
    </location>
</feature>
<dbReference type="GO" id="GO:0003677">
    <property type="term" value="F:DNA binding"/>
    <property type="evidence" value="ECO:0007669"/>
    <property type="project" value="UniProtKB-UniRule"/>
</dbReference>
<dbReference type="SUPFAM" id="SSF46894">
    <property type="entry name" value="C-terminal effector domain of the bipartite response regulators"/>
    <property type="match status" value="1"/>
</dbReference>
<comment type="caution">
    <text evidence="9">The sequence shown here is derived from an EMBL/GenBank/DDBJ whole genome shotgun (WGS) entry which is preliminary data.</text>
</comment>
<dbReference type="PROSITE" id="PS51755">
    <property type="entry name" value="OMPR_PHOB"/>
    <property type="match status" value="1"/>
</dbReference>
<dbReference type="InterPro" id="IPR036388">
    <property type="entry name" value="WH-like_DNA-bd_sf"/>
</dbReference>
<dbReference type="InterPro" id="IPR005158">
    <property type="entry name" value="BTAD"/>
</dbReference>
<name>A0AAE8W0F2_9ACTN</name>
<keyword evidence="2" id="KW-0902">Two-component regulatory system</keyword>
<feature type="domain" description="OmpR/PhoB-type" evidence="8">
    <location>
        <begin position="1"/>
        <end position="110"/>
    </location>
</feature>
<feature type="region of interest" description="Disordered" evidence="7">
    <location>
        <begin position="272"/>
        <end position="307"/>
    </location>
</feature>
<reference evidence="9 10" key="1">
    <citation type="submission" date="2019-03" db="EMBL/GenBank/DDBJ databases">
        <title>Comparative genomic analyses of the sweetpotato soil rot pathogen, Streptomyces ipomoeae.</title>
        <authorList>
            <person name="Ruschel Soares N."/>
            <person name="Badger J.H."/>
            <person name="Huguet-Tapia J.C."/>
            <person name="Clark C.A."/>
            <person name="Pettis G.S."/>
        </authorList>
    </citation>
    <scope>NUCLEOTIDE SEQUENCE [LARGE SCALE GENOMIC DNA]</scope>
    <source>
        <strain evidence="9 10">88-35</strain>
    </source>
</reference>
<dbReference type="PANTHER" id="PTHR35807">
    <property type="entry name" value="TRANSCRIPTIONAL REGULATOR REDD-RELATED"/>
    <property type="match status" value="1"/>
</dbReference>
<dbReference type="EMBL" id="SPAZ01000180">
    <property type="protein sequence ID" value="TQE31608.1"/>
    <property type="molecule type" value="Genomic_DNA"/>
</dbReference>
<dbReference type="GO" id="GO:0000160">
    <property type="term" value="P:phosphorelay signal transduction system"/>
    <property type="evidence" value="ECO:0007669"/>
    <property type="project" value="UniProtKB-KW"/>
</dbReference>
<evidence type="ECO:0000256" key="2">
    <source>
        <dbReference type="ARBA" id="ARBA00023012"/>
    </source>
</evidence>
<evidence type="ECO:0000259" key="8">
    <source>
        <dbReference type="PROSITE" id="PS51755"/>
    </source>
</evidence>
<evidence type="ECO:0000256" key="7">
    <source>
        <dbReference type="SAM" id="MobiDB-lite"/>
    </source>
</evidence>
<evidence type="ECO:0000256" key="5">
    <source>
        <dbReference type="ARBA" id="ARBA00023163"/>
    </source>
</evidence>
<dbReference type="CDD" id="cd15831">
    <property type="entry name" value="BTAD"/>
    <property type="match status" value="1"/>
</dbReference>
<dbReference type="InterPro" id="IPR051677">
    <property type="entry name" value="AfsR-DnrI-RedD_regulator"/>
</dbReference>
<gene>
    <name evidence="9" type="ORF">Sipo8835_22020</name>
</gene>
<dbReference type="SMART" id="SM01043">
    <property type="entry name" value="BTAD"/>
    <property type="match status" value="1"/>
</dbReference>
<dbReference type="Gene3D" id="1.10.10.10">
    <property type="entry name" value="Winged helix-like DNA-binding domain superfamily/Winged helix DNA-binding domain"/>
    <property type="match status" value="1"/>
</dbReference>
<dbReference type="SUPFAM" id="SSF48452">
    <property type="entry name" value="TPR-like"/>
    <property type="match status" value="1"/>
</dbReference>
<feature type="compositionally biased region" description="Basic and acidic residues" evidence="7">
    <location>
        <begin position="298"/>
        <end position="307"/>
    </location>
</feature>
<dbReference type="InterPro" id="IPR001867">
    <property type="entry name" value="OmpR/PhoB-type_DNA-bd"/>
</dbReference>
<keyword evidence="4 6" id="KW-0238">DNA-binding</keyword>
<evidence type="ECO:0000313" key="10">
    <source>
        <dbReference type="Proteomes" id="UP000318720"/>
    </source>
</evidence>
<dbReference type="InterPro" id="IPR016032">
    <property type="entry name" value="Sig_transdc_resp-reg_C-effctor"/>
</dbReference>
<dbReference type="InterPro" id="IPR011990">
    <property type="entry name" value="TPR-like_helical_dom_sf"/>
</dbReference>
<evidence type="ECO:0000256" key="4">
    <source>
        <dbReference type="ARBA" id="ARBA00023125"/>
    </source>
</evidence>
<accession>A0AAE8W0F2</accession>
<dbReference type="Proteomes" id="UP000318720">
    <property type="component" value="Unassembled WGS sequence"/>
</dbReference>
<comment type="similarity">
    <text evidence="1">Belongs to the AfsR/DnrI/RedD regulatory family.</text>
</comment>
<dbReference type="Pfam" id="PF00486">
    <property type="entry name" value="Trans_reg_C"/>
    <property type="match status" value="1"/>
</dbReference>
<evidence type="ECO:0000256" key="6">
    <source>
        <dbReference type="PROSITE-ProRule" id="PRU01091"/>
    </source>
</evidence>
<dbReference type="Pfam" id="PF03704">
    <property type="entry name" value="BTAD"/>
    <property type="match status" value="1"/>
</dbReference>
<dbReference type="PANTHER" id="PTHR35807:SF1">
    <property type="entry name" value="TRANSCRIPTIONAL REGULATOR REDD"/>
    <property type="match status" value="1"/>
</dbReference>
<dbReference type="GO" id="GO:0006355">
    <property type="term" value="P:regulation of DNA-templated transcription"/>
    <property type="evidence" value="ECO:0007669"/>
    <property type="project" value="InterPro"/>
</dbReference>
<evidence type="ECO:0000256" key="1">
    <source>
        <dbReference type="ARBA" id="ARBA00005820"/>
    </source>
</evidence>
<organism evidence="9 10">
    <name type="scientific">Streptomyces ipomoeae</name>
    <dbReference type="NCBI Taxonomy" id="103232"/>
    <lineage>
        <taxon>Bacteria</taxon>
        <taxon>Bacillati</taxon>
        <taxon>Actinomycetota</taxon>
        <taxon>Actinomycetes</taxon>
        <taxon>Kitasatosporales</taxon>
        <taxon>Streptomycetaceae</taxon>
        <taxon>Streptomyces</taxon>
    </lineage>
</organism>
<feature type="compositionally biased region" description="Basic and acidic residues" evidence="7">
    <location>
        <begin position="277"/>
        <end position="290"/>
    </location>
</feature>
<dbReference type="Gene3D" id="1.25.40.10">
    <property type="entry name" value="Tetratricopeptide repeat domain"/>
    <property type="match status" value="1"/>
</dbReference>
<keyword evidence="3" id="KW-0805">Transcription regulation</keyword>
<evidence type="ECO:0000256" key="3">
    <source>
        <dbReference type="ARBA" id="ARBA00023015"/>
    </source>
</evidence>
<protein>
    <submittedName>
        <fullName evidence="9">AfsR/SARP family transcriptional regulator</fullName>
    </submittedName>
</protein>